<accession>A0A7L6N1X3</accession>
<evidence type="ECO:0000313" key="2">
    <source>
        <dbReference type="Proteomes" id="UP000512167"/>
    </source>
</evidence>
<dbReference type="InterPro" id="IPR006490">
    <property type="entry name" value="Maj_tail_phi13"/>
</dbReference>
<keyword evidence="2" id="KW-1185">Reference proteome</keyword>
<dbReference type="AlphaFoldDB" id="A0A7L6N1X3"/>
<organism evidence="1 2">
    <name type="scientific">Hujiaoplasma nucleasis</name>
    <dbReference type="NCBI Taxonomy" id="2725268"/>
    <lineage>
        <taxon>Bacteria</taxon>
        <taxon>Bacillati</taxon>
        <taxon>Mycoplasmatota</taxon>
        <taxon>Mollicutes</taxon>
        <taxon>Candidatus Izemoplasmatales</taxon>
        <taxon>Hujiaoplasmataceae</taxon>
        <taxon>Hujiaoplasma</taxon>
    </lineage>
</organism>
<gene>
    <name evidence="1" type="ORF">HF295_04565</name>
</gene>
<dbReference type="Proteomes" id="UP000512167">
    <property type="component" value="Chromosome"/>
</dbReference>
<proteinExistence type="predicted"/>
<dbReference type="KEGG" id="tbk:HF295_04565"/>
<dbReference type="NCBIfam" id="TIGR01603">
    <property type="entry name" value="maj_tail_phi13"/>
    <property type="match status" value="1"/>
</dbReference>
<dbReference type="RefSeq" id="WP_312030999.1">
    <property type="nucleotide sequence ID" value="NZ_CP051151.1"/>
</dbReference>
<name>A0A7L6N1X3_9MOLU</name>
<sequence>MSNKVTFGLTNVHYALATQAEDGSWTFAAPKRLVGAQEITTEAIGGSTQVYADDKVIATLVSNSGTTVTLKFTEIDDIFKKDIFGVLEDTNGNLVEVVNNETKTFALGYEIQGDIKARRIWYFLCTATPSGDASKSKADSIEANSITLNITARPIESGDNQILRVIAGVGDTNYAGFLTQTPALPTFI</sequence>
<dbReference type="EMBL" id="CP051151">
    <property type="protein sequence ID" value="QLY40173.1"/>
    <property type="molecule type" value="Genomic_DNA"/>
</dbReference>
<evidence type="ECO:0000313" key="1">
    <source>
        <dbReference type="EMBL" id="QLY40173.1"/>
    </source>
</evidence>
<protein>
    <submittedName>
        <fullName evidence="1">Phage tail protein</fullName>
    </submittedName>
</protein>
<reference evidence="1 2" key="1">
    <citation type="submission" date="2020-04" db="EMBL/GenBank/DDBJ databases">
        <authorList>
            <person name="Zheng R.K."/>
            <person name="Sun C.M."/>
        </authorList>
    </citation>
    <scope>NUCLEOTIDE SEQUENCE [LARGE SCALE GENOMIC DNA]</scope>
    <source>
        <strain evidence="2">zrk29</strain>
    </source>
</reference>